<evidence type="ECO:0000256" key="2">
    <source>
        <dbReference type="ARBA" id="ARBA00000967"/>
    </source>
</evidence>
<comment type="caution">
    <text evidence="10">The sequence shown here is derived from an EMBL/GenBank/DDBJ whole genome shotgun (WGS) entry which is preliminary data.</text>
</comment>
<evidence type="ECO:0000256" key="5">
    <source>
        <dbReference type="ARBA" id="ARBA00022670"/>
    </source>
</evidence>
<evidence type="ECO:0000259" key="9">
    <source>
        <dbReference type="PROSITE" id="PS00631"/>
    </source>
</evidence>
<name>A0A4R6UBF6_9BACI</name>
<dbReference type="PROSITE" id="PS00631">
    <property type="entry name" value="CYTOSOL_AP"/>
    <property type="match status" value="1"/>
</dbReference>
<dbReference type="InterPro" id="IPR043472">
    <property type="entry name" value="Macro_dom-like"/>
</dbReference>
<feature type="active site" evidence="8">
    <location>
        <position position="273"/>
    </location>
</feature>
<dbReference type="EC" id="3.4.11.1" evidence="8"/>
<sequence>MNVQIEKKPLSIDLQMDVLAIGTEESERLTAQSPLHKAYAALFTEESLERWRKTKAIEKVHTFANTGVKSLYFTMPSSKQQTRLALKKAFGKLIKLWVTEERSSVGIALDTYATTSRSIVEVADIFAEALELASYKLPSYKASSSVYKGIENVMIITDAPKEDVQKAIQKGKAYGAGTCFARQLVNLPANELTATALAEQALTLADTYSFEATILEKADMERLGMGALLAVNQGSVEPPKMIVLSYKGDPSSDDTVALIGKGITFDTGGYSIKTKDGLVGMKADMGGAGAVLGAMQVIGELQPKKNVLCVIPSTDNMISASAFKPDDVVRAMNGMTIEIKNTDAEGRLALADAVAYSVSKGATEIIDVATLTGGVTVALGDTTTGAMTNNEELYKEVEQAAKTCDEPIWLLPSFDTYKERVRSSDIADLNNSPGRLAHPIMGGLFVGEFTSGKPWVHLDIAGTATTSSAHALGPKGATGVMVRTLANFICNA</sequence>
<dbReference type="InterPro" id="IPR000819">
    <property type="entry name" value="Peptidase_M17_C"/>
</dbReference>
<evidence type="ECO:0000256" key="6">
    <source>
        <dbReference type="ARBA" id="ARBA00022801"/>
    </source>
</evidence>
<protein>
    <recommendedName>
        <fullName evidence="8">Probable cytosol aminopeptidase</fullName>
        <ecNumber evidence="8">3.4.11.1</ecNumber>
    </recommendedName>
    <alternativeName>
        <fullName evidence="8">Leucine aminopeptidase</fullName>
        <shortName evidence="8">LAP</shortName>
        <ecNumber evidence="8">3.4.11.10</ecNumber>
    </alternativeName>
    <alternativeName>
        <fullName evidence="8">Leucyl aminopeptidase</fullName>
    </alternativeName>
</protein>
<keyword evidence="8" id="KW-0464">Manganese</keyword>
<dbReference type="GO" id="GO:0005737">
    <property type="term" value="C:cytoplasm"/>
    <property type="evidence" value="ECO:0007669"/>
    <property type="project" value="UniProtKB-SubCell"/>
</dbReference>
<feature type="binding site" evidence="8">
    <location>
        <position position="345"/>
    </location>
    <ligand>
        <name>Mn(2+)</name>
        <dbReference type="ChEBI" id="CHEBI:29035"/>
        <label>1</label>
    </ligand>
</feature>
<dbReference type="EMBL" id="SNYJ01000006">
    <property type="protein sequence ID" value="TDQ40424.1"/>
    <property type="molecule type" value="Genomic_DNA"/>
</dbReference>
<feature type="binding site" evidence="8">
    <location>
        <position position="345"/>
    </location>
    <ligand>
        <name>Mn(2+)</name>
        <dbReference type="ChEBI" id="CHEBI:29035"/>
        <label>2</label>
    </ligand>
</feature>
<comment type="similarity">
    <text evidence="3 8">Belongs to the peptidase M17 family.</text>
</comment>
<dbReference type="SUPFAM" id="SSF52949">
    <property type="entry name" value="Macro domain-like"/>
    <property type="match status" value="1"/>
</dbReference>
<dbReference type="PANTHER" id="PTHR11963:SF23">
    <property type="entry name" value="CYTOSOL AMINOPEPTIDASE"/>
    <property type="match status" value="1"/>
</dbReference>
<dbReference type="Gene3D" id="3.40.630.10">
    <property type="entry name" value="Zn peptidases"/>
    <property type="match status" value="1"/>
</dbReference>
<gene>
    <name evidence="8" type="primary">pepA</name>
    <name evidence="10" type="ORF">EV213_106142</name>
</gene>
<comment type="catalytic activity">
    <reaction evidence="1 8">
        <text>Release of an N-terminal amino acid, Xaa-|-Yaa-, in which Xaa is preferably Leu, but may be other amino acids including Pro although not Arg or Lys, and Yaa may be Pro. Amino acid amides and methyl esters are also readily hydrolyzed, but rates on arylamides are exceedingly low.</text>
        <dbReference type="EC" id="3.4.11.1"/>
    </reaction>
</comment>
<dbReference type="Proteomes" id="UP000295632">
    <property type="component" value="Unassembled WGS sequence"/>
</dbReference>
<dbReference type="SUPFAM" id="SSF53187">
    <property type="entry name" value="Zn-dependent exopeptidases"/>
    <property type="match status" value="1"/>
</dbReference>
<evidence type="ECO:0000256" key="4">
    <source>
        <dbReference type="ARBA" id="ARBA00022438"/>
    </source>
</evidence>
<dbReference type="GO" id="GO:0030145">
    <property type="term" value="F:manganese ion binding"/>
    <property type="evidence" value="ECO:0007669"/>
    <property type="project" value="UniProtKB-UniRule"/>
</dbReference>
<dbReference type="RefSeq" id="WP_243740046.1">
    <property type="nucleotide sequence ID" value="NZ_SNYJ01000006.1"/>
</dbReference>
<comment type="cofactor">
    <cofactor evidence="8">
        <name>Mn(2+)</name>
        <dbReference type="ChEBI" id="CHEBI:29035"/>
    </cofactor>
    <text evidence="8">Binds 2 manganese ions per subunit.</text>
</comment>
<evidence type="ECO:0000313" key="10">
    <source>
        <dbReference type="EMBL" id="TDQ40424.1"/>
    </source>
</evidence>
<proteinExistence type="inferred from homology"/>
<evidence type="ECO:0000256" key="7">
    <source>
        <dbReference type="ARBA" id="ARBA00049972"/>
    </source>
</evidence>
<keyword evidence="6 8" id="KW-0378">Hydrolase</keyword>
<evidence type="ECO:0000256" key="8">
    <source>
        <dbReference type="HAMAP-Rule" id="MF_00181"/>
    </source>
</evidence>
<reference evidence="10 11" key="1">
    <citation type="submission" date="2019-03" db="EMBL/GenBank/DDBJ databases">
        <title>Genomic Encyclopedia of Type Strains, Phase IV (KMG-IV): sequencing the most valuable type-strain genomes for metagenomic binning, comparative biology and taxonomic classification.</title>
        <authorList>
            <person name="Goeker M."/>
        </authorList>
    </citation>
    <scope>NUCLEOTIDE SEQUENCE [LARGE SCALE GENOMIC DNA]</scope>
    <source>
        <strain evidence="10 11">DSM 28697</strain>
    </source>
</reference>
<feature type="binding site" evidence="8">
    <location>
        <position position="284"/>
    </location>
    <ligand>
        <name>Mn(2+)</name>
        <dbReference type="ChEBI" id="CHEBI:29035"/>
        <label>2</label>
    </ligand>
</feature>
<dbReference type="EC" id="3.4.11.10" evidence="8"/>
<dbReference type="NCBIfam" id="NF002083">
    <property type="entry name" value="PRK00913.3-5"/>
    <property type="match status" value="1"/>
</dbReference>
<evidence type="ECO:0000313" key="11">
    <source>
        <dbReference type="Proteomes" id="UP000295632"/>
    </source>
</evidence>
<feature type="binding site" evidence="8">
    <location>
        <position position="343"/>
    </location>
    <ligand>
        <name>Mn(2+)</name>
        <dbReference type="ChEBI" id="CHEBI:29035"/>
        <label>1</label>
    </ligand>
</feature>
<comment type="function">
    <text evidence="7 8">Presumably involved in the processing and regular turnover of intracellular proteins. Catalyzes the removal of unsubstituted N-terminal amino acids from various peptides.</text>
</comment>
<feature type="binding site" evidence="8">
    <location>
        <position position="266"/>
    </location>
    <ligand>
        <name>Mn(2+)</name>
        <dbReference type="ChEBI" id="CHEBI:29035"/>
        <label>1</label>
    </ligand>
</feature>
<feature type="domain" description="Cytosol aminopeptidase" evidence="9">
    <location>
        <begin position="341"/>
        <end position="348"/>
    </location>
</feature>
<organism evidence="10 11">
    <name type="scientific">Aureibacillus halotolerans</name>
    <dbReference type="NCBI Taxonomy" id="1508390"/>
    <lineage>
        <taxon>Bacteria</taxon>
        <taxon>Bacillati</taxon>
        <taxon>Bacillota</taxon>
        <taxon>Bacilli</taxon>
        <taxon>Bacillales</taxon>
        <taxon>Bacillaceae</taxon>
        <taxon>Aureibacillus</taxon>
    </lineage>
</organism>
<feature type="active site" evidence="8">
    <location>
        <position position="347"/>
    </location>
</feature>
<keyword evidence="8" id="KW-0963">Cytoplasm</keyword>
<dbReference type="InterPro" id="IPR023042">
    <property type="entry name" value="Peptidase_M17_leu_NH2_pept"/>
</dbReference>
<dbReference type="NCBIfam" id="NF002073">
    <property type="entry name" value="PRK00913.1-2"/>
    <property type="match status" value="1"/>
</dbReference>
<evidence type="ECO:0000256" key="3">
    <source>
        <dbReference type="ARBA" id="ARBA00009528"/>
    </source>
</evidence>
<comment type="catalytic activity">
    <reaction evidence="2 8">
        <text>Release of an N-terminal amino acid, preferentially leucine, but not glutamic or aspartic acids.</text>
        <dbReference type="EC" id="3.4.11.10"/>
    </reaction>
</comment>
<feature type="binding site" evidence="8">
    <location>
        <position position="266"/>
    </location>
    <ligand>
        <name>Mn(2+)</name>
        <dbReference type="ChEBI" id="CHEBI:29035"/>
        <label>2</label>
    </ligand>
</feature>
<dbReference type="Gene3D" id="3.40.220.10">
    <property type="entry name" value="Leucine Aminopeptidase, subunit E, domain 1"/>
    <property type="match status" value="1"/>
</dbReference>
<keyword evidence="4 8" id="KW-0031">Aminopeptidase</keyword>
<dbReference type="PANTHER" id="PTHR11963">
    <property type="entry name" value="LEUCINE AMINOPEPTIDASE-RELATED"/>
    <property type="match status" value="1"/>
</dbReference>
<dbReference type="HAMAP" id="MF_00181">
    <property type="entry name" value="Cytosol_peptidase_M17"/>
    <property type="match status" value="1"/>
</dbReference>
<dbReference type="InterPro" id="IPR011356">
    <property type="entry name" value="Leucine_aapep/pepB"/>
</dbReference>
<evidence type="ECO:0000256" key="1">
    <source>
        <dbReference type="ARBA" id="ARBA00000135"/>
    </source>
</evidence>
<dbReference type="AlphaFoldDB" id="A0A4R6UBF6"/>
<dbReference type="GO" id="GO:0006508">
    <property type="term" value="P:proteolysis"/>
    <property type="evidence" value="ECO:0007669"/>
    <property type="project" value="UniProtKB-KW"/>
</dbReference>
<keyword evidence="8" id="KW-0479">Metal-binding</keyword>
<dbReference type="CDD" id="cd00433">
    <property type="entry name" value="Peptidase_M17"/>
    <property type="match status" value="1"/>
</dbReference>
<accession>A0A4R6UBF6</accession>
<feature type="binding site" evidence="8">
    <location>
        <position position="261"/>
    </location>
    <ligand>
        <name>Mn(2+)</name>
        <dbReference type="ChEBI" id="CHEBI:29035"/>
        <label>2</label>
    </ligand>
</feature>
<keyword evidence="5 8" id="KW-0645">Protease</keyword>
<comment type="subcellular location">
    <subcellularLocation>
        <location evidence="8">Cytoplasm</location>
    </subcellularLocation>
</comment>
<dbReference type="PRINTS" id="PR00481">
    <property type="entry name" value="LAMNOPPTDASE"/>
</dbReference>
<dbReference type="GO" id="GO:0070006">
    <property type="term" value="F:metalloaminopeptidase activity"/>
    <property type="evidence" value="ECO:0007669"/>
    <property type="project" value="InterPro"/>
</dbReference>
<dbReference type="Pfam" id="PF00883">
    <property type="entry name" value="Peptidase_M17"/>
    <property type="match status" value="1"/>
</dbReference>
<keyword evidence="11" id="KW-1185">Reference proteome</keyword>